<dbReference type="EMBL" id="AP024957">
    <property type="protein sequence ID" value="BCZ83677.1"/>
    <property type="molecule type" value="Genomic_DNA"/>
</dbReference>
<evidence type="ECO:0000313" key="3">
    <source>
        <dbReference type="Proteomes" id="UP001319874"/>
    </source>
</evidence>
<organism evidence="2 3">
    <name type="scientific">Paraburkholderia terrae</name>
    <dbReference type="NCBI Taxonomy" id="311230"/>
    <lineage>
        <taxon>Bacteria</taxon>
        <taxon>Pseudomonadati</taxon>
        <taxon>Pseudomonadota</taxon>
        <taxon>Betaproteobacteria</taxon>
        <taxon>Burkholderiales</taxon>
        <taxon>Burkholderiaceae</taxon>
        <taxon>Paraburkholderia</taxon>
    </lineage>
</organism>
<proteinExistence type="predicted"/>
<dbReference type="Gene3D" id="1.20.1270.180">
    <property type="match status" value="1"/>
</dbReference>
<reference evidence="2 3" key="1">
    <citation type="journal article" date="2022" name="Front. Microbiol.">
        <title>Identification and characterization of a novel class of self-sufficient cytochrome P450 hydroxylase involved in cyclohexanecarboxylate degradation in Paraburkholderia terrae strain KU-64.</title>
        <authorList>
            <person name="Yamamoto T."/>
            <person name="Hasegawa Y."/>
            <person name="Iwaki H."/>
        </authorList>
    </citation>
    <scope>NUCLEOTIDE SEQUENCE [LARGE SCALE GENOMIC DNA]</scope>
    <source>
        <strain evidence="2 3">KU-64</strain>
    </source>
</reference>
<keyword evidence="3" id="KW-1185">Reference proteome</keyword>
<dbReference type="Proteomes" id="UP001319874">
    <property type="component" value="Chromosome 3"/>
</dbReference>
<feature type="domain" description="Lysozyme inhibitor LprI-like N-terminal" evidence="1">
    <location>
        <begin position="31"/>
        <end position="101"/>
    </location>
</feature>
<name>A0ABM7TXT9_9BURK</name>
<dbReference type="Pfam" id="PF07007">
    <property type="entry name" value="LprI"/>
    <property type="match status" value="1"/>
</dbReference>
<protein>
    <recommendedName>
        <fullName evidence="1">Lysozyme inhibitor LprI-like N-terminal domain-containing protein</fullName>
    </recommendedName>
</protein>
<evidence type="ECO:0000259" key="1">
    <source>
        <dbReference type="Pfam" id="PF07007"/>
    </source>
</evidence>
<gene>
    <name evidence="2" type="ORF">PTKU64_73520</name>
</gene>
<evidence type="ECO:0000313" key="2">
    <source>
        <dbReference type="EMBL" id="BCZ83677.1"/>
    </source>
</evidence>
<dbReference type="InterPro" id="IPR009739">
    <property type="entry name" value="LprI-like_N"/>
</dbReference>
<accession>A0ABM7TXT9</accession>
<sequence length="135" mass="15440">MIRESIVLSTLVLTAGASAQERFYSNDFQQCSKVAASLEATASCINVEIVVQKKRLNAAYIKLTKRLNSKDKAYFDEVQRKWVSWRDDNYNFLSEHVQGEFDTVRATSLDFMLKSIFDRASEVEMILDEIGENSL</sequence>